<organism evidence="1 2">
    <name type="scientific">Burkholderia ambifaria IOP40-10</name>
    <dbReference type="NCBI Taxonomy" id="396596"/>
    <lineage>
        <taxon>Bacteria</taxon>
        <taxon>Pseudomonadati</taxon>
        <taxon>Pseudomonadota</taxon>
        <taxon>Betaproteobacteria</taxon>
        <taxon>Burkholderiales</taxon>
        <taxon>Burkholderiaceae</taxon>
        <taxon>Burkholderia</taxon>
        <taxon>Burkholderia cepacia complex</taxon>
    </lineage>
</organism>
<evidence type="ECO:0000313" key="1">
    <source>
        <dbReference type="EMBL" id="EDT04549.1"/>
    </source>
</evidence>
<comment type="caution">
    <text evidence="1">The sequence shown here is derived from an EMBL/GenBank/DDBJ whole genome shotgun (WGS) entry which is preliminary data.</text>
</comment>
<protein>
    <submittedName>
        <fullName evidence="1">Transcriptional regulator, LysR family</fullName>
    </submittedName>
</protein>
<name>B1FD22_9BURK</name>
<dbReference type="PATRIC" id="fig|396596.7.peg.5905"/>
<dbReference type="EMBL" id="ABLC01000034">
    <property type="protein sequence ID" value="EDT04549.1"/>
    <property type="molecule type" value="Genomic_DNA"/>
</dbReference>
<sequence>MLAQYWHRRNDNGVTHKWMRSLIASTCASL</sequence>
<reference evidence="1 2" key="1">
    <citation type="submission" date="2008-03" db="EMBL/GenBank/DDBJ databases">
        <title>Sequencing of the draft genome and assembly of Burkholderia ambifaria IOP40-10.</title>
        <authorList>
            <consortium name="US DOE Joint Genome Institute (JGI-PGF)"/>
            <person name="Copeland A."/>
            <person name="Lucas S."/>
            <person name="Lapidus A."/>
            <person name="Glavina del Rio T."/>
            <person name="Dalin E."/>
            <person name="Tice H."/>
            <person name="Bruce D."/>
            <person name="Goodwin L."/>
            <person name="Pitluck S."/>
            <person name="Larimer F."/>
            <person name="Land M.L."/>
            <person name="Hauser L."/>
            <person name="Tiedje J."/>
            <person name="Richardson P."/>
        </authorList>
    </citation>
    <scope>NUCLEOTIDE SEQUENCE [LARGE SCALE GENOMIC DNA]</scope>
    <source>
        <strain evidence="1 2">IOP40-10</strain>
    </source>
</reference>
<dbReference type="Proteomes" id="UP000005463">
    <property type="component" value="Unassembled WGS sequence"/>
</dbReference>
<evidence type="ECO:0000313" key="2">
    <source>
        <dbReference type="Proteomes" id="UP000005463"/>
    </source>
</evidence>
<gene>
    <name evidence="1" type="ORF">BamIOP4010DRAFT_1931</name>
</gene>
<proteinExistence type="predicted"/>
<accession>B1FD22</accession>
<dbReference type="AlphaFoldDB" id="B1FD22"/>